<dbReference type="InterPro" id="IPR025315">
    <property type="entry name" value="DUF4220"/>
</dbReference>
<keyword evidence="1" id="KW-0812">Transmembrane</keyword>
<dbReference type="Proteomes" id="UP000324897">
    <property type="component" value="Unassembled WGS sequence"/>
</dbReference>
<feature type="transmembrane region" description="Helical" evidence="1">
    <location>
        <begin position="77"/>
        <end position="97"/>
    </location>
</feature>
<evidence type="ECO:0000256" key="1">
    <source>
        <dbReference type="SAM" id="Phobius"/>
    </source>
</evidence>
<dbReference type="Pfam" id="PF04578">
    <property type="entry name" value="DUF594"/>
    <property type="match status" value="1"/>
</dbReference>
<evidence type="ECO:0000313" key="3">
    <source>
        <dbReference type="EMBL" id="TVT98392.1"/>
    </source>
</evidence>
<feature type="non-terminal residue" evidence="3">
    <location>
        <position position="1"/>
    </location>
</feature>
<feature type="transmembrane region" description="Helical" evidence="1">
    <location>
        <begin position="44"/>
        <end position="65"/>
    </location>
</feature>
<comment type="caution">
    <text evidence="3">The sequence shown here is derived from an EMBL/GenBank/DDBJ whole genome shotgun (WGS) entry which is preliminary data.</text>
</comment>
<keyword evidence="1" id="KW-1133">Transmembrane helix</keyword>
<feature type="domain" description="DUF4220" evidence="2">
    <location>
        <begin position="50"/>
        <end position="264"/>
    </location>
</feature>
<dbReference type="InterPro" id="IPR007658">
    <property type="entry name" value="DUF594"/>
</dbReference>
<dbReference type="AlphaFoldDB" id="A0A5J9SHM3"/>
<name>A0A5J9SHM3_9POAL</name>
<reference evidence="3 4" key="1">
    <citation type="journal article" date="2019" name="Sci. Rep.">
        <title>A high-quality genome of Eragrostis curvula grass provides insights into Poaceae evolution and supports new strategies to enhance forage quality.</title>
        <authorList>
            <person name="Carballo J."/>
            <person name="Santos B.A.C.M."/>
            <person name="Zappacosta D."/>
            <person name="Garbus I."/>
            <person name="Selva J.P."/>
            <person name="Gallo C.A."/>
            <person name="Diaz A."/>
            <person name="Albertini E."/>
            <person name="Caccamo M."/>
            <person name="Echenique V."/>
        </authorList>
    </citation>
    <scope>NUCLEOTIDE SEQUENCE [LARGE SCALE GENOMIC DNA]</scope>
    <source>
        <strain evidence="4">cv. Victoria</strain>
        <tissue evidence="3">Leaf</tissue>
    </source>
</reference>
<organism evidence="3 4">
    <name type="scientific">Eragrostis curvula</name>
    <name type="common">weeping love grass</name>
    <dbReference type="NCBI Taxonomy" id="38414"/>
    <lineage>
        <taxon>Eukaryota</taxon>
        <taxon>Viridiplantae</taxon>
        <taxon>Streptophyta</taxon>
        <taxon>Embryophyta</taxon>
        <taxon>Tracheophyta</taxon>
        <taxon>Spermatophyta</taxon>
        <taxon>Magnoliopsida</taxon>
        <taxon>Liliopsida</taxon>
        <taxon>Poales</taxon>
        <taxon>Poaceae</taxon>
        <taxon>PACMAD clade</taxon>
        <taxon>Chloridoideae</taxon>
        <taxon>Eragrostideae</taxon>
        <taxon>Eragrostidinae</taxon>
        <taxon>Eragrostis</taxon>
    </lineage>
</organism>
<protein>
    <recommendedName>
        <fullName evidence="2">DUF4220 domain-containing protein</fullName>
    </recommendedName>
</protein>
<dbReference type="PANTHER" id="PTHR31325">
    <property type="entry name" value="OS01G0798800 PROTEIN-RELATED"/>
    <property type="match status" value="1"/>
</dbReference>
<evidence type="ECO:0000313" key="4">
    <source>
        <dbReference type="Proteomes" id="UP000324897"/>
    </source>
</evidence>
<evidence type="ECO:0000259" key="2">
    <source>
        <dbReference type="Pfam" id="PF13968"/>
    </source>
</evidence>
<gene>
    <name evidence="3" type="ORF">EJB05_56312</name>
</gene>
<feature type="transmembrane region" description="Helical" evidence="1">
    <location>
        <begin position="375"/>
        <end position="395"/>
    </location>
</feature>
<dbReference type="Pfam" id="PF13968">
    <property type="entry name" value="DUF4220"/>
    <property type="match status" value="1"/>
</dbReference>
<dbReference type="OrthoDB" id="692771at2759"/>
<feature type="transmembrane region" description="Helical" evidence="1">
    <location>
        <begin position="14"/>
        <end position="32"/>
    </location>
</feature>
<dbReference type="EMBL" id="RWGY01000864">
    <property type="protein sequence ID" value="TVT98392.1"/>
    <property type="molecule type" value="Genomic_DNA"/>
</dbReference>
<feature type="transmembrane region" description="Helical" evidence="1">
    <location>
        <begin position="143"/>
        <end position="160"/>
    </location>
</feature>
<dbReference type="Gramene" id="TVT98392">
    <property type="protein sequence ID" value="TVT98392"/>
    <property type="gene ID" value="EJB05_56312"/>
</dbReference>
<accession>A0A5J9SHM3</accession>
<proteinExistence type="predicted"/>
<keyword evidence="4" id="KW-1185">Reference proteome</keyword>
<sequence length="566" mass="64228">MAAVGKAVQLWNEWELHVLVLLSFMLQVFLFFTGSLRQRSSSSFLRICIWAAYLGADAVPIYTLGFLSRQDAPTEGGASGGIPPLAIIWVPFLLVHLGGPDNITAFAIADNNLWVRHFLSLGLQVTLALYVVIWKSAGWSDRGLLVSCILLFVAGIIKYGERTMALKNGNLQSQKGITDIDEYMGKEDKDSRVVFHALMSMPGRKITLLFKESDFRLFVPPSNDEYSQDQSIMKTLEIELAMVYDDLYTKATIHCRRFGWLASVSMRLLSSRFGLSKKRILWSNSMGQYDLASALGCDNGWSSSWKVGVMRMIIRMVHFSGVGKGTILWFSKLPGIKYVEVDKLIIECLSNEVGSSDKEWSFRNLGPLVKKFKELILANFGFAIMMLHVFTELHLRQYLLDMDENPVEAINDIGEVRRLAEVCRKLSRFMLYIKMTYKEIFPTDAAMETIISNLLDSAYEKDKDFMSFIEELGVKDWATEPEVCVETLKELQRMWIRIIMYAAGKSEPEMHAAQLARGGELLTFVWLLMLHHKLGDLDRRVELFTPEFVAGEVNVYYAFNPPVSPA</sequence>
<keyword evidence="1" id="KW-0472">Membrane</keyword>
<feature type="transmembrane region" description="Helical" evidence="1">
    <location>
        <begin position="118"/>
        <end position="137"/>
    </location>
</feature>